<accession>A0ABY5VXP2</accession>
<feature type="transmembrane region" description="Helical" evidence="1">
    <location>
        <begin position="98"/>
        <end position="123"/>
    </location>
</feature>
<keyword evidence="1" id="KW-0472">Membrane</keyword>
<keyword evidence="1" id="KW-1133">Transmembrane helix</keyword>
<feature type="transmembrane region" description="Helical" evidence="1">
    <location>
        <begin position="135"/>
        <end position="157"/>
    </location>
</feature>
<protein>
    <recommendedName>
        <fullName evidence="4">Integral membrane protein</fullName>
    </recommendedName>
</protein>
<keyword evidence="3" id="KW-1185">Reference proteome</keyword>
<gene>
    <name evidence="2" type="ORF">Dfulv_41960</name>
</gene>
<proteinExistence type="predicted"/>
<feature type="transmembrane region" description="Helical" evidence="1">
    <location>
        <begin position="28"/>
        <end position="51"/>
    </location>
</feature>
<dbReference type="RefSeq" id="WP_259859383.1">
    <property type="nucleotide sequence ID" value="NZ_BAAAST010000034.1"/>
</dbReference>
<reference evidence="2" key="2">
    <citation type="submission" date="2022-09" db="EMBL/GenBank/DDBJ databases">
        <title>Biosynthetic gene clusters of Dactylosporangioum fulvum.</title>
        <authorList>
            <person name="Caradec T."/>
        </authorList>
    </citation>
    <scope>NUCLEOTIDE SEQUENCE</scope>
    <source>
        <strain evidence="2">NRRL B-16292</strain>
    </source>
</reference>
<evidence type="ECO:0000256" key="1">
    <source>
        <dbReference type="SAM" id="Phobius"/>
    </source>
</evidence>
<dbReference type="EMBL" id="CP073720">
    <property type="protein sequence ID" value="UWP81616.1"/>
    <property type="molecule type" value="Genomic_DNA"/>
</dbReference>
<name>A0ABY5VXP2_9ACTN</name>
<feature type="transmembrane region" description="Helical" evidence="1">
    <location>
        <begin position="163"/>
        <end position="184"/>
    </location>
</feature>
<organism evidence="2 3">
    <name type="scientific">Dactylosporangium fulvum</name>
    <dbReference type="NCBI Taxonomy" id="53359"/>
    <lineage>
        <taxon>Bacteria</taxon>
        <taxon>Bacillati</taxon>
        <taxon>Actinomycetota</taxon>
        <taxon>Actinomycetes</taxon>
        <taxon>Micromonosporales</taxon>
        <taxon>Micromonosporaceae</taxon>
        <taxon>Dactylosporangium</taxon>
    </lineage>
</organism>
<feature type="transmembrane region" description="Helical" evidence="1">
    <location>
        <begin position="58"/>
        <end position="78"/>
    </location>
</feature>
<reference evidence="2" key="1">
    <citation type="submission" date="2021-04" db="EMBL/GenBank/DDBJ databases">
        <authorList>
            <person name="Hartkoorn R.C."/>
            <person name="Beaudoing E."/>
            <person name="Hot D."/>
        </authorList>
    </citation>
    <scope>NUCLEOTIDE SEQUENCE</scope>
    <source>
        <strain evidence="2">NRRL B-16292</strain>
    </source>
</reference>
<sequence>MWGWVAGAALVLGGLAFGVDFLDPPWSALGLLLSSSGFAWGCAALVAGFAADRRGRSIGAAVAVLAIATVVYYGLIAVDGSRWEGATLEDGSSATAAGLVHVARATLFWLAASAVGGALLGWLGHTIRRGGDRAAAVAAGCALALLAGQGAVVVLRAGPVTGWWFAQALAQVVGAAAVTAALLGRRDTPRWWSFAAAGLLCGAVAVPAWSVVSGLQVG</sequence>
<evidence type="ECO:0000313" key="3">
    <source>
        <dbReference type="Proteomes" id="UP001059617"/>
    </source>
</evidence>
<dbReference type="Proteomes" id="UP001059617">
    <property type="component" value="Chromosome"/>
</dbReference>
<feature type="transmembrane region" description="Helical" evidence="1">
    <location>
        <begin position="191"/>
        <end position="212"/>
    </location>
</feature>
<evidence type="ECO:0008006" key="4">
    <source>
        <dbReference type="Google" id="ProtNLM"/>
    </source>
</evidence>
<evidence type="ECO:0000313" key="2">
    <source>
        <dbReference type="EMBL" id="UWP81616.1"/>
    </source>
</evidence>
<keyword evidence="1" id="KW-0812">Transmembrane</keyword>